<comment type="subunit">
    <text evidence="8">Heterodimer of an alpha and a beta chain.</text>
</comment>
<evidence type="ECO:0000256" key="2">
    <source>
        <dbReference type="ARBA" id="ARBA00009128"/>
    </source>
</evidence>
<keyword evidence="3 8" id="KW-0964">Secreted</keyword>
<dbReference type="Ensembl" id="ENSBOBT00000007135.1">
    <property type="protein sequence ID" value="ENSBOBP00000006948.1"/>
    <property type="gene ID" value="ENSBOBG00000004595.1"/>
</dbReference>
<feature type="chain" id="PRO_5034493133" description="Glycoprotein hormones alpha chain" evidence="8">
    <location>
        <begin position="25"/>
        <end position="120"/>
    </location>
</feature>
<dbReference type="Pfam" id="PF00236">
    <property type="entry name" value="Hormone_6"/>
    <property type="match status" value="1"/>
</dbReference>
<sequence length="120" mass="13535">MDCYGKYAAVTFTIFSVFLHLLRAFPDGDFLMQGCPECKLGENRFFSKPGAPIYQCTGCCFSRAYPTPMRSKKTMLVPKNITSEATCCVAKAFTKITLKDNVKIENHTDCHCSTCYYHKS</sequence>
<dbReference type="PRINTS" id="PR00274">
    <property type="entry name" value="GLYCOHORMONE"/>
</dbReference>
<dbReference type="GO" id="GO:0016914">
    <property type="term" value="C:follicle-stimulating hormone complex"/>
    <property type="evidence" value="ECO:0007669"/>
    <property type="project" value="TreeGrafter"/>
</dbReference>
<evidence type="ECO:0000313" key="9">
    <source>
        <dbReference type="Ensembl" id="ENSBOBP00000006948.1"/>
    </source>
</evidence>
<evidence type="ECO:0000256" key="4">
    <source>
        <dbReference type="ARBA" id="ARBA00022702"/>
    </source>
</evidence>
<dbReference type="AlphaFoldDB" id="A0A8C0EPH9"/>
<dbReference type="InterPro" id="IPR000476">
    <property type="entry name" value="Glyco_hormone"/>
</dbReference>
<comment type="subcellular location">
    <subcellularLocation>
        <location evidence="1 8">Secreted</location>
    </subcellularLocation>
</comment>
<evidence type="ECO:0000256" key="7">
    <source>
        <dbReference type="ARBA" id="ARBA00055787"/>
    </source>
</evidence>
<dbReference type="Proteomes" id="UP000694567">
    <property type="component" value="Unplaced"/>
</dbReference>
<dbReference type="PROSITE" id="PS50277">
    <property type="entry name" value="GLYCO_HORMONE_ALPHA_3"/>
    <property type="match status" value="1"/>
</dbReference>
<keyword evidence="4 8" id="KW-0372">Hormone</keyword>
<keyword evidence="5" id="KW-1015">Disulfide bond</keyword>
<keyword evidence="6 8" id="KW-0325">Glycoprotein</keyword>
<proteinExistence type="inferred from homology"/>
<accession>A0A8C0EPH9</accession>
<dbReference type="SMART" id="SM00067">
    <property type="entry name" value="GHA"/>
    <property type="match status" value="1"/>
</dbReference>
<dbReference type="GO" id="GO:0010893">
    <property type="term" value="P:positive regulation of steroid biosynthetic process"/>
    <property type="evidence" value="ECO:0007669"/>
    <property type="project" value="TreeGrafter"/>
</dbReference>
<evidence type="ECO:0000256" key="1">
    <source>
        <dbReference type="ARBA" id="ARBA00004613"/>
    </source>
</evidence>
<dbReference type="PROSITE" id="PS00780">
    <property type="entry name" value="GLYCO_HORMONE_ALPHA_2"/>
    <property type="match status" value="1"/>
</dbReference>
<keyword evidence="8" id="KW-0732">Signal</keyword>
<dbReference type="PROSITE" id="PS00779">
    <property type="entry name" value="GLYCO_HORMONE_ALPHA_1"/>
    <property type="match status" value="1"/>
</dbReference>
<comment type="similarity">
    <text evidence="2 8">Belongs to the glycoprotein hormones subunit alpha family.</text>
</comment>
<dbReference type="FunFam" id="2.10.90.10:FF:000011">
    <property type="entry name" value="Glycoprotein hormones alpha chain"/>
    <property type="match status" value="1"/>
</dbReference>
<dbReference type="GO" id="GO:0005615">
    <property type="term" value="C:extracellular space"/>
    <property type="evidence" value="ECO:0007669"/>
    <property type="project" value="TreeGrafter"/>
</dbReference>
<reference evidence="9" key="1">
    <citation type="submission" date="2025-08" db="UniProtKB">
        <authorList>
            <consortium name="Ensembl"/>
        </authorList>
    </citation>
    <scope>IDENTIFICATION</scope>
</reference>
<dbReference type="GO" id="GO:0016913">
    <property type="term" value="F:follicle-stimulating hormone activity"/>
    <property type="evidence" value="ECO:0007669"/>
    <property type="project" value="TreeGrafter"/>
</dbReference>
<dbReference type="InterPro" id="IPR029034">
    <property type="entry name" value="Cystine-knot_cytokine"/>
</dbReference>
<dbReference type="PANTHER" id="PTHR11509:SF0">
    <property type="entry name" value="GLYCOPROTEIN HORMONES ALPHA CHAIN"/>
    <property type="match status" value="1"/>
</dbReference>
<evidence type="ECO:0000256" key="3">
    <source>
        <dbReference type="ARBA" id="ARBA00022525"/>
    </source>
</evidence>
<dbReference type="GO" id="GO:0006590">
    <property type="term" value="P:thyroid hormone generation"/>
    <property type="evidence" value="ECO:0007669"/>
    <property type="project" value="TreeGrafter"/>
</dbReference>
<evidence type="ECO:0000256" key="8">
    <source>
        <dbReference type="RuleBase" id="RU362129"/>
    </source>
</evidence>
<organism evidence="9 10">
    <name type="scientific">Bubo bubo</name>
    <name type="common">Eurasian eagle-owl</name>
    <name type="synonym">Strix bubo</name>
    <dbReference type="NCBI Taxonomy" id="30461"/>
    <lineage>
        <taxon>Eukaryota</taxon>
        <taxon>Metazoa</taxon>
        <taxon>Chordata</taxon>
        <taxon>Craniata</taxon>
        <taxon>Vertebrata</taxon>
        <taxon>Euteleostomi</taxon>
        <taxon>Archelosauria</taxon>
        <taxon>Archosauria</taxon>
        <taxon>Dinosauria</taxon>
        <taxon>Saurischia</taxon>
        <taxon>Theropoda</taxon>
        <taxon>Coelurosauria</taxon>
        <taxon>Aves</taxon>
        <taxon>Neognathae</taxon>
        <taxon>Neoaves</taxon>
        <taxon>Telluraves</taxon>
        <taxon>Strigiformes</taxon>
        <taxon>Strigidae</taxon>
        <taxon>Bubo</taxon>
    </lineage>
</organism>
<dbReference type="Gene3D" id="2.10.90.10">
    <property type="entry name" value="Cystine-knot cytokines"/>
    <property type="match status" value="1"/>
</dbReference>
<evidence type="ECO:0000256" key="5">
    <source>
        <dbReference type="ARBA" id="ARBA00023157"/>
    </source>
</evidence>
<dbReference type="SUPFAM" id="SSF57501">
    <property type="entry name" value="Cystine-knot cytokines"/>
    <property type="match status" value="1"/>
</dbReference>
<dbReference type="PANTHER" id="PTHR11509">
    <property type="entry name" value="GLYCOPROTEIN HORMONE ALPHA CHAIN"/>
    <property type="match status" value="1"/>
</dbReference>
<reference evidence="9" key="2">
    <citation type="submission" date="2025-09" db="UniProtKB">
        <authorList>
            <consortium name="Ensembl"/>
        </authorList>
    </citation>
    <scope>IDENTIFICATION</scope>
</reference>
<feature type="signal peptide" evidence="8">
    <location>
        <begin position="1"/>
        <end position="24"/>
    </location>
</feature>
<protein>
    <recommendedName>
        <fullName evidence="8">Glycoprotein hormones alpha chain</fullName>
    </recommendedName>
</protein>
<comment type="function">
    <text evidence="7">Shared alpha chain of heterodimeric glycoprotein hormones. These hormones bind specific receptors on target cells that in turn activate downstream signaling pathways.</text>
</comment>
<keyword evidence="10" id="KW-1185">Reference proteome</keyword>
<evidence type="ECO:0000313" key="10">
    <source>
        <dbReference type="Proteomes" id="UP000694567"/>
    </source>
</evidence>
<evidence type="ECO:0000256" key="6">
    <source>
        <dbReference type="ARBA" id="ARBA00023180"/>
    </source>
</evidence>
<name>A0A8C0EPH9_BUBBB</name>